<dbReference type="GO" id="GO:0031090">
    <property type="term" value="C:organelle membrane"/>
    <property type="evidence" value="ECO:0007669"/>
    <property type="project" value="TreeGrafter"/>
</dbReference>
<evidence type="ECO:0000256" key="1">
    <source>
        <dbReference type="ARBA" id="ARBA00004141"/>
    </source>
</evidence>
<keyword evidence="5 12" id="KW-0812">Transmembrane</keyword>
<dbReference type="GO" id="GO:0061355">
    <property type="term" value="P:Wnt protein secretion"/>
    <property type="evidence" value="ECO:0007669"/>
    <property type="project" value="TreeGrafter"/>
</dbReference>
<dbReference type="SUPFAM" id="SSF52540">
    <property type="entry name" value="P-loop containing nucleoside triphosphate hydrolases"/>
    <property type="match status" value="1"/>
</dbReference>
<dbReference type="SMART" id="SM00173">
    <property type="entry name" value="RAS"/>
    <property type="match status" value="1"/>
</dbReference>
<proteinExistence type="predicted"/>
<evidence type="ECO:0000256" key="6">
    <source>
        <dbReference type="ARBA" id="ARBA00022741"/>
    </source>
</evidence>
<feature type="domain" description="Wntless-like transmembrane" evidence="13">
    <location>
        <begin position="2"/>
        <end position="118"/>
    </location>
</feature>
<dbReference type="GO" id="GO:0012505">
    <property type="term" value="C:endomembrane system"/>
    <property type="evidence" value="ECO:0007669"/>
    <property type="project" value="TreeGrafter"/>
</dbReference>
<keyword evidence="8" id="KW-0342">GTP-binding</keyword>
<evidence type="ECO:0000256" key="11">
    <source>
        <dbReference type="ARBA" id="ARBA00023289"/>
    </source>
</evidence>
<dbReference type="SMART" id="SM00175">
    <property type="entry name" value="RAB"/>
    <property type="match status" value="1"/>
</dbReference>
<gene>
    <name evidence="14" type="primary">WLS</name>
</gene>
<reference evidence="14" key="3">
    <citation type="submission" date="2025-09" db="UniProtKB">
        <authorList>
            <consortium name="Ensembl"/>
        </authorList>
    </citation>
    <scope>IDENTIFICATION</scope>
</reference>
<evidence type="ECO:0000313" key="14">
    <source>
        <dbReference type="Ensembl" id="ENSCJAP00000060561.2"/>
    </source>
</evidence>
<organism evidence="14 15">
    <name type="scientific">Callithrix jacchus</name>
    <name type="common">White-tufted-ear marmoset</name>
    <name type="synonym">Simia Jacchus</name>
    <dbReference type="NCBI Taxonomy" id="9483"/>
    <lineage>
        <taxon>Eukaryota</taxon>
        <taxon>Metazoa</taxon>
        <taxon>Chordata</taxon>
        <taxon>Craniata</taxon>
        <taxon>Vertebrata</taxon>
        <taxon>Euteleostomi</taxon>
        <taxon>Mammalia</taxon>
        <taxon>Eutheria</taxon>
        <taxon>Euarchontoglires</taxon>
        <taxon>Primates</taxon>
        <taxon>Haplorrhini</taxon>
        <taxon>Platyrrhini</taxon>
        <taxon>Cebidae</taxon>
        <taxon>Callitrichinae</taxon>
        <taxon>Callithrix</taxon>
        <taxon>Callithrix</taxon>
    </lineage>
</organism>
<dbReference type="InterPro" id="IPR001806">
    <property type="entry name" value="Small_GTPase"/>
</dbReference>
<dbReference type="Ensembl" id="ENSCJAT00000076933.2">
    <property type="protein sequence ID" value="ENSCJAP00000060561.2"/>
    <property type="gene ID" value="ENSCJAG00000017517.5"/>
</dbReference>
<dbReference type="AlphaFoldDB" id="A0A2R8MJ52"/>
<name>A0A2R8MJ52_CALJA</name>
<evidence type="ECO:0000313" key="15">
    <source>
        <dbReference type="Proteomes" id="UP000008225"/>
    </source>
</evidence>
<evidence type="ECO:0000256" key="9">
    <source>
        <dbReference type="ARBA" id="ARBA00023136"/>
    </source>
</evidence>
<dbReference type="InterPro" id="IPR047843">
    <property type="entry name" value="WLS-like_TM"/>
</dbReference>
<evidence type="ECO:0000256" key="3">
    <source>
        <dbReference type="ARBA" id="ARBA00022475"/>
    </source>
</evidence>
<reference evidence="14" key="1">
    <citation type="submission" date="2009-03" db="EMBL/GenBank/DDBJ databases">
        <authorList>
            <person name="Warren W."/>
            <person name="Ye L."/>
            <person name="Minx P."/>
            <person name="Worley K."/>
            <person name="Gibbs R."/>
            <person name="Wilson R.K."/>
        </authorList>
    </citation>
    <scope>NUCLEOTIDE SEQUENCE [LARGE SCALE GENOMIC DNA]</scope>
</reference>
<evidence type="ECO:0000256" key="2">
    <source>
        <dbReference type="ARBA" id="ARBA00004193"/>
    </source>
</evidence>
<dbReference type="GO" id="GO:0003924">
    <property type="term" value="F:GTPase activity"/>
    <property type="evidence" value="ECO:0007669"/>
    <property type="project" value="InterPro"/>
</dbReference>
<dbReference type="NCBIfam" id="TIGR00231">
    <property type="entry name" value="small_GTP"/>
    <property type="match status" value="1"/>
</dbReference>
<dbReference type="PRINTS" id="PR00449">
    <property type="entry name" value="RASTRNSFRMNG"/>
</dbReference>
<comment type="subcellular location">
    <subcellularLocation>
        <location evidence="2">Cell membrane</location>
        <topology evidence="2">Lipid-anchor</topology>
    </subcellularLocation>
    <subcellularLocation>
        <location evidence="1">Membrane</location>
        <topology evidence="1">Multi-pass membrane protein</topology>
    </subcellularLocation>
</comment>
<keyword evidence="9 12" id="KW-0472">Membrane</keyword>
<feature type="transmembrane region" description="Helical" evidence="12">
    <location>
        <begin position="50"/>
        <end position="74"/>
    </location>
</feature>
<keyword evidence="3" id="KW-1003">Cell membrane</keyword>
<dbReference type="Proteomes" id="UP000008225">
    <property type="component" value="Chromosome 7"/>
</dbReference>
<keyword evidence="6" id="KW-0547">Nucleotide-binding</keyword>
<evidence type="ECO:0000256" key="8">
    <source>
        <dbReference type="ARBA" id="ARBA00023134"/>
    </source>
</evidence>
<evidence type="ECO:0000256" key="5">
    <source>
        <dbReference type="ARBA" id="ARBA00022692"/>
    </source>
</evidence>
<dbReference type="HOGENOM" id="CLU_041217_9_8_1"/>
<dbReference type="SMART" id="SM00174">
    <property type="entry name" value="RHO"/>
    <property type="match status" value="1"/>
</dbReference>
<dbReference type="PANTHER" id="PTHR13449:SF2">
    <property type="entry name" value="PROTEIN WNTLESS HOMOLOG"/>
    <property type="match status" value="1"/>
</dbReference>
<dbReference type="GO" id="GO:0005886">
    <property type="term" value="C:plasma membrane"/>
    <property type="evidence" value="ECO:0007669"/>
    <property type="project" value="UniProtKB-SubCell"/>
</dbReference>
<protein>
    <submittedName>
        <fullName evidence="14">Wnt ligand secretion mediator</fullName>
    </submittedName>
</protein>
<keyword evidence="4" id="KW-0488">Methylation</keyword>
<evidence type="ECO:0000256" key="4">
    <source>
        <dbReference type="ARBA" id="ARBA00022481"/>
    </source>
</evidence>
<reference evidence="14" key="2">
    <citation type="submission" date="2025-08" db="UniProtKB">
        <authorList>
            <consortium name="Ensembl"/>
        </authorList>
    </citation>
    <scope>IDENTIFICATION</scope>
</reference>
<dbReference type="InterPro" id="IPR009551">
    <property type="entry name" value="Wntless"/>
</dbReference>
<keyword evidence="15" id="KW-1185">Reference proteome</keyword>
<keyword evidence="11" id="KW-0636">Prenylation</keyword>
<dbReference type="Gene3D" id="3.40.50.300">
    <property type="entry name" value="P-loop containing nucleotide triphosphate hydrolases"/>
    <property type="match status" value="1"/>
</dbReference>
<dbReference type="Pfam" id="PF06664">
    <property type="entry name" value="WLS-like_TM"/>
    <property type="match status" value="1"/>
</dbReference>
<dbReference type="GeneTree" id="ENSGT00390000005897"/>
<feature type="transmembrane region" description="Helical" evidence="12">
    <location>
        <begin position="94"/>
        <end position="115"/>
    </location>
</feature>
<dbReference type="GO" id="GO:0017147">
    <property type="term" value="F:Wnt-protein binding"/>
    <property type="evidence" value="ECO:0007669"/>
    <property type="project" value="InterPro"/>
</dbReference>
<sequence>MAFIIVAGICLCLYFLFLCFMVFQVFRNISGKQSSLPAMSKVRRLHYEGLIFRFKFLMLITLACAAMTVIFFIVSQVTEGHWKWGGVTVQVNSAFFTGIYGMWNLYVFALMFLYAPSHKNYGEDQSNGVSCCQLSVRELVRATPLRIPTMGNVSFGSKEQQQLLERLRLLPAMLILRAFKPNRNIRDYRVVVVGTAGVGKSTLLQKWATGNFRHEYLPTIENAYCQLLGCSHGVLSLHITDSKSGDDNHNRALQRHVIARGHAFVLVYSVTKKETLEELKSFYELICKIKGNNLHKFPIVLVGNKSDDTHREVTLSDGVTCALEWNCAFMEISAKADVNVQELFHMLLDYQNQPDPDLQEPEKKSQTPKTIEKMLDKCVIM</sequence>
<evidence type="ECO:0000256" key="12">
    <source>
        <dbReference type="SAM" id="Phobius"/>
    </source>
</evidence>
<keyword evidence="10" id="KW-0449">Lipoprotein</keyword>
<evidence type="ECO:0000256" key="7">
    <source>
        <dbReference type="ARBA" id="ARBA00022989"/>
    </source>
</evidence>
<dbReference type="InterPro" id="IPR027417">
    <property type="entry name" value="P-loop_NTPase"/>
</dbReference>
<evidence type="ECO:0000256" key="10">
    <source>
        <dbReference type="ARBA" id="ARBA00023288"/>
    </source>
</evidence>
<dbReference type="PROSITE" id="PS51419">
    <property type="entry name" value="RAB"/>
    <property type="match status" value="1"/>
</dbReference>
<accession>A0A2R8MJ52</accession>
<dbReference type="PROSITE" id="PS51421">
    <property type="entry name" value="RAS"/>
    <property type="match status" value="1"/>
</dbReference>
<dbReference type="GO" id="GO:0006886">
    <property type="term" value="P:intracellular protein transport"/>
    <property type="evidence" value="ECO:0007669"/>
    <property type="project" value="TreeGrafter"/>
</dbReference>
<dbReference type="GO" id="GO:0016055">
    <property type="term" value="P:Wnt signaling pathway"/>
    <property type="evidence" value="ECO:0007669"/>
    <property type="project" value="InterPro"/>
</dbReference>
<evidence type="ECO:0000259" key="13">
    <source>
        <dbReference type="Pfam" id="PF06664"/>
    </source>
</evidence>
<dbReference type="GO" id="GO:0005525">
    <property type="term" value="F:GTP binding"/>
    <property type="evidence" value="ECO:0007669"/>
    <property type="project" value="UniProtKB-KW"/>
</dbReference>
<dbReference type="PANTHER" id="PTHR13449">
    <property type="entry name" value="INTEGRAL MEMBRANE PROTEIN GPR177"/>
    <property type="match status" value="1"/>
</dbReference>
<feature type="transmembrane region" description="Helical" evidence="12">
    <location>
        <begin position="6"/>
        <end position="29"/>
    </location>
</feature>
<dbReference type="Pfam" id="PF00071">
    <property type="entry name" value="Ras"/>
    <property type="match status" value="1"/>
</dbReference>
<keyword evidence="7 12" id="KW-1133">Transmembrane helix</keyword>
<dbReference type="InterPro" id="IPR005225">
    <property type="entry name" value="Small_GTP-bd"/>
</dbReference>
<dbReference type="FunFam" id="3.40.50.300:FF:000475">
    <property type="entry name" value="GTP-binding protein Rhes"/>
    <property type="match status" value="1"/>
</dbReference>